<feature type="transmembrane region" description="Helical" evidence="2">
    <location>
        <begin position="87"/>
        <end position="109"/>
    </location>
</feature>
<evidence type="ECO:0000313" key="5">
    <source>
        <dbReference type="EMBL" id="QNF35156.1"/>
    </source>
</evidence>
<evidence type="ECO:0000256" key="2">
    <source>
        <dbReference type="SAM" id="Phobius"/>
    </source>
</evidence>
<dbReference type="Gene3D" id="3.55.50.30">
    <property type="match status" value="1"/>
</dbReference>
<sequence length="330" mass="37083">MDDNQSTFWEKVAKKVSGNASEKDKIGMPPQSPEFNEAKRQAQQIWNNTALPTPDYEPDVERGWQRLQLRVQTRQLPPVTASKKENFIFRWAVAATISVVLVALAYFLIKPASPEWTEIRTAAHQTKTIRLADGSTVALNQNSTFSYPTNFQKENRTVRLSGEAFFNVAKAEGKRFTIFAEGTKTEVIGTAFNLRAYSQEPVKVQVVEGKVAFARTATDDAIFLVPGQEGFIAEKGVTAHKQVIQNTNFESWKTKSLTFNNTQLDQLVTDLENYFNVSITIQNESLRYCRFTTSFQNPDLKEVLDILAVTGNLTITQKGTSYYLDGPGCK</sequence>
<organism evidence="5 6">
    <name type="scientific">Adhaeribacter swui</name>
    <dbReference type="NCBI Taxonomy" id="2086471"/>
    <lineage>
        <taxon>Bacteria</taxon>
        <taxon>Pseudomonadati</taxon>
        <taxon>Bacteroidota</taxon>
        <taxon>Cytophagia</taxon>
        <taxon>Cytophagales</taxon>
        <taxon>Hymenobacteraceae</taxon>
        <taxon>Adhaeribacter</taxon>
    </lineage>
</organism>
<protein>
    <submittedName>
        <fullName evidence="5">FecR domain-containing protein</fullName>
    </submittedName>
</protein>
<accession>A0A7G7GDC2</accession>
<keyword evidence="6" id="KW-1185">Reference proteome</keyword>
<gene>
    <name evidence="5" type="ORF">HUW51_21450</name>
</gene>
<name>A0A7G7GDC2_9BACT</name>
<dbReference type="Pfam" id="PF16344">
    <property type="entry name" value="FecR_C"/>
    <property type="match status" value="1"/>
</dbReference>
<evidence type="ECO:0000256" key="1">
    <source>
        <dbReference type="SAM" id="MobiDB-lite"/>
    </source>
</evidence>
<keyword evidence="2" id="KW-0472">Membrane</keyword>
<evidence type="ECO:0000313" key="6">
    <source>
        <dbReference type="Proteomes" id="UP000515237"/>
    </source>
</evidence>
<dbReference type="RefSeq" id="WP_185271647.1">
    <property type="nucleotide sequence ID" value="NZ_CP055156.1"/>
</dbReference>
<dbReference type="PIRSF" id="PIRSF018266">
    <property type="entry name" value="FecR"/>
    <property type="match status" value="1"/>
</dbReference>
<dbReference type="AlphaFoldDB" id="A0A7G7GDC2"/>
<dbReference type="InterPro" id="IPR032508">
    <property type="entry name" value="FecR_C"/>
</dbReference>
<feature type="region of interest" description="Disordered" evidence="1">
    <location>
        <begin position="16"/>
        <end position="41"/>
    </location>
</feature>
<dbReference type="EMBL" id="CP055156">
    <property type="protein sequence ID" value="QNF35156.1"/>
    <property type="molecule type" value="Genomic_DNA"/>
</dbReference>
<keyword evidence="2" id="KW-0812">Transmembrane</keyword>
<dbReference type="Pfam" id="PF04773">
    <property type="entry name" value="FecR"/>
    <property type="match status" value="1"/>
</dbReference>
<dbReference type="InterPro" id="IPR012373">
    <property type="entry name" value="Ferrdict_sens_TM"/>
</dbReference>
<dbReference type="InterPro" id="IPR006860">
    <property type="entry name" value="FecR"/>
</dbReference>
<dbReference type="PANTHER" id="PTHR30273">
    <property type="entry name" value="PERIPLASMIC SIGNAL SENSOR AND SIGMA FACTOR ACTIVATOR FECR-RELATED"/>
    <property type="match status" value="1"/>
</dbReference>
<dbReference type="PANTHER" id="PTHR30273:SF2">
    <property type="entry name" value="PROTEIN FECR"/>
    <property type="match status" value="1"/>
</dbReference>
<keyword evidence="2" id="KW-1133">Transmembrane helix</keyword>
<dbReference type="Proteomes" id="UP000515237">
    <property type="component" value="Chromosome"/>
</dbReference>
<evidence type="ECO:0000259" key="4">
    <source>
        <dbReference type="Pfam" id="PF16344"/>
    </source>
</evidence>
<reference evidence="5 6" key="1">
    <citation type="journal article" date="2018" name="Int. J. Syst. Evol. Microbiol.">
        <title>Adhaeribacter swui sp. nov., isolated from wet mud.</title>
        <authorList>
            <person name="Kim D.U."/>
            <person name="Kim K.W."/>
            <person name="Kang M.S."/>
            <person name="Kim J.Y."/>
            <person name="Jang J.H."/>
            <person name="Kim M.K."/>
        </authorList>
    </citation>
    <scope>NUCLEOTIDE SEQUENCE [LARGE SCALE GENOMIC DNA]</scope>
    <source>
        <strain evidence="5 6">KCTC 52873</strain>
    </source>
</reference>
<dbReference type="KEGG" id="aswu:HUW51_21450"/>
<feature type="domain" description="Protein FecR C-terminal" evidence="4">
    <location>
        <begin position="257"/>
        <end position="323"/>
    </location>
</feature>
<proteinExistence type="predicted"/>
<dbReference type="GO" id="GO:0016989">
    <property type="term" value="F:sigma factor antagonist activity"/>
    <property type="evidence" value="ECO:0007669"/>
    <property type="project" value="TreeGrafter"/>
</dbReference>
<dbReference type="Gene3D" id="2.60.120.1440">
    <property type="match status" value="1"/>
</dbReference>
<feature type="domain" description="FecR protein" evidence="3">
    <location>
        <begin position="118"/>
        <end position="211"/>
    </location>
</feature>
<evidence type="ECO:0000259" key="3">
    <source>
        <dbReference type="Pfam" id="PF04773"/>
    </source>
</evidence>